<dbReference type="Proteomes" id="UP000051249">
    <property type="component" value="Unassembled WGS sequence"/>
</dbReference>
<accession>A0A0R2NFK6</accession>
<dbReference type="RefSeq" id="WP_168388202.1">
    <property type="nucleotide sequence ID" value="NZ_BJZZ01000024.1"/>
</dbReference>
<organism evidence="1 2">
    <name type="scientific">Pediococcus argentinicus</name>
    <dbReference type="NCBI Taxonomy" id="480391"/>
    <lineage>
        <taxon>Bacteria</taxon>
        <taxon>Bacillati</taxon>
        <taxon>Bacillota</taxon>
        <taxon>Bacilli</taxon>
        <taxon>Lactobacillales</taxon>
        <taxon>Lactobacillaceae</taxon>
        <taxon>Pediococcus</taxon>
    </lineage>
</organism>
<proteinExistence type="predicted"/>
<dbReference type="AlphaFoldDB" id="A0A0R2NFK6"/>
<gene>
    <name evidence="1" type="ORF">IV88_GL000811</name>
</gene>
<evidence type="ECO:0000313" key="2">
    <source>
        <dbReference type="Proteomes" id="UP000051249"/>
    </source>
</evidence>
<evidence type="ECO:0000313" key="1">
    <source>
        <dbReference type="EMBL" id="KRO24609.1"/>
    </source>
</evidence>
<name>A0A0R2NFK6_9LACO</name>
<comment type="caution">
    <text evidence="1">The sequence shown here is derived from an EMBL/GenBank/DDBJ whole genome shotgun (WGS) entry which is preliminary data.</text>
</comment>
<dbReference type="EMBL" id="JQCQ01000025">
    <property type="protein sequence ID" value="KRO24609.1"/>
    <property type="molecule type" value="Genomic_DNA"/>
</dbReference>
<dbReference type="PATRIC" id="fig|480391.4.peg.822"/>
<keyword evidence="2" id="KW-1185">Reference proteome</keyword>
<reference evidence="1 2" key="1">
    <citation type="journal article" date="2015" name="Genome Announc.">
        <title>Expanding the biotechnology potential of lactobacilli through comparative genomics of 213 strains and associated genera.</title>
        <authorList>
            <person name="Sun Z."/>
            <person name="Harris H.M."/>
            <person name="McCann A."/>
            <person name="Guo C."/>
            <person name="Argimon S."/>
            <person name="Zhang W."/>
            <person name="Yang X."/>
            <person name="Jeffery I.B."/>
            <person name="Cooney J.C."/>
            <person name="Kagawa T.F."/>
            <person name="Liu W."/>
            <person name="Song Y."/>
            <person name="Salvetti E."/>
            <person name="Wrobel A."/>
            <person name="Rasinkangas P."/>
            <person name="Parkhill J."/>
            <person name="Rea M.C."/>
            <person name="O'Sullivan O."/>
            <person name="Ritari J."/>
            <person name="Douillard F.P."/>
            <person name="Paul Ross R."/>
            <person name="Yang R."/>
            <person name="Briner A.E."/>
            <person name="Felis G.E."/>
            <person name="de Vos W.M."/>
            <person name="Barrangou R."/>
            <person name="Klaenhammer T.R."/>
            <person name="Caufield P.W."/>
            <person name="Cui Y."/>
            <person name="Zhang H."/>
            <person name="O'Toole P.W."/>
        </authorList>
    </citation>
    <scope>NUCLEOTIDE SEQUENCE [LARGE SCALE GENOMIC DNA]</scope>
    <source>
        <strain evidence="1 2">DSM 23026</strain>
    </source>
</reference>
<sequence>MENIEWLQQQIETLRSKSDVYQEQAFFLALGNAALEQQKRIEQAEGELDGRMWNPRQW</sequence>
<protein>
    <submittedName>
        <fullName evidence="1">Uncharacterized protein</fullName>
    </submittedName>
</protein>